<sequence>MVVGAGTAASAAPVAAGAAYNGVCGAGYGVVNSAPIGDKGKVYLTYSSATGKNCAVTIRNTPGAPVFVRAWVGQSGGHGSPASDGGQYGTYAGPVYLAARGSCVDWGGEIDGVSVATTGTNCGSFARS</sequence>
<protein>
    <submittedName>
        <fullName evidence="1">Spore-associated protein A</fullName>
    </submittedName>
</protein>
<organism evidence="1 2">
    <name type="scientific">Streptomyces varsoviensis</name>
    <dbReference type="NCBI Taxonomy" id="67373"/>
    <lineage>
        <taxon>Bacteria</taxon>
        <taxon>Bacillati</taxon>
        <taxon>Actinomycetota</taxon>
        <taxon>Actinomycetes</taxon>
        <taxon>Kitasatosporales</taxon>
        <taxon>Streptomycetaceae</taxon>
        <taxon>Streptomyces</taxon>
    </lineage>
</organism>
<name>A0ABR5J840_9ACTN</name>
<reference evidence="1 2" key="1">
    <citation type="submission" date="2015-07" db="EMBL/GenBank/DDBJ databases">
        <authorList>
            <person name="Ju K.-S."/>
            <person name="Doroghazi J.R."/>
            <person name="Metcalf W.W."/>
        </authorList>
    </citation>
    <scope>NUCLEOTIDE SEQUENCE [LARGE SCALE GENOMIC DNA]</scope>
    <source>
        <strain evidence="1 2">NRRL B-3589</strain>
    </source>
</reference>
<dbReference type="Proteomes" id="UP000037020">
    <property type="component" value="Unassembled WGS sequence"/>
</dbReference>
<evidence type="ECO:0000313" key="1">
    <source>
        <dbReference type="EMBL" id="KOG89599.1"/>
    </source>
</evidence>
<dbReference type="RefSeq" id="WP_030876322.1">
    <property type="nucleotide sequence ID" value="NZ_JBIRHZ010000001.1"/>
</dbReference>
<accession>A0ABR5J840</accession>
<keyword evidence="2" id="KW-1185">Reference proteome</keyword>
<gene>
    <name evidence="1" type="ORF">ADK38_13405</name>
</gene>
<proteinExistence type="predicted"/>
<dbReference type="EMBL" id="LGUT01001126">
    <property type="protein sequence ID" value="KOG89599.1"/>
    <property type="molecule type" value="Genomic_DNA"/>
</dbReference>
<comment type="caution">
    <text evidence="1">The sequence shown here is derived from an EMBL/GenBank/DDBJ whole genome shotgun (WGS) entry which is preliminary data.</text>
</comment>
<evidence type="ECO:0000313" key="2">
    <source>
        <dbReference type="Proteomes" id="UP000037020"/>
    </source>
</evidence>